<name>A0A7D9DKU2_PARCT</name>
<dbReference type="CDD" id="cd21675">
    <property type="entry name" value="SMP_TEX2"/>
    <property type="match status" value="1"/>
</dbReference>
<evidence type="ECO:0000256" key="2">
    <source>
        <dbReference type="ARBA" id="ARBA00022448"/>
    </source>
</evidence>
<reference evidence="11" key="1">
    <citation type="submission" date="2020-04" db="EMBL/GenBank/DDBJ databases">
        <authorList>
            <person name="Alioto T."/>
            <person name="Alioto T."/>
            <person name="Gomez Garrido J."/>
        </authorList>
    </citation>
    <scope>NUCLEOTIDE SEQUENCE</scope>
    <source>
        <strain evidence="11">A484AB</strain>
    </source>
</reference>
<evidence type="ECO:0000256" key="5">
    <source>
        <dbReference type="ARBA" id="ARBA00022989"/>
    </source>
</evidence>
<dbReference type="InterPro" id="IPR031468">
    <property type="entry name" value="SMP_LBD"/>
</dbReference>
<dbReference type="PROSITE" id="PS51847">
    <property type="entry name" value="SMP"/>
    <property type="match status" value="1"/>
</dbReference>
<feature type="transmembrane region" description="Helical" evidence="10">
    <location>
        <begin position="278"/>
        <end position="298"/>
    </location>
</feature>
<comment type="subcellular location">
    <subcellularLocation>
        <location evidence="1">Endoplasmic reticulum membrane</location>
    </subcellularLocation>
</comment>
<feature type="compositionally biased region" description="Basic and acidic residues" evidence="9">
    <location>
        <begin position="70"/>
        <end position="85"/>
    </location>
</feature>
<feature type="transmembrane region" description="Helical" evidence="10">
    <location>
        <begin position="253"/>
        <end position="271"/>
    </location>
</feature>
<evidence type="ECO:0000256" key="3">
    <source>
        <dbReference type="ARBA" id="ARBA00022692"/>
    </source>
</evidence>
<organism evidence="11 12">
    <name type="scientific">Paramuricea clavata</name>
    <name type="common">Red gorgonian</name>
    <name type="synonym">Violescent sea-whip</name>
    <dbReference type="NCBI Taxonomy" id="317549"/>
    <lineage>
        <taxon>Eukaryota</taxon>
        <taxon>Metazoa</taxon>
        <taxon>Cnidaria</taxon>
        <taxon>Anthozoa</taxon>
        <taxon>Octocorallia</taxon>
        <taxon>Malacalcyonacea</taxon>
        <taxon>Plexauridae</taxon>
        <taxon>Paramuricea</taxon>
    </lineage>
</organism>
<dbReference type="GO" id="GO:0005789">
    <property type="term" value="C:endoplasmic reticulum membrane"/>
    <property type="evidence" value="ECO:0007669"/>
    <property type="project" value="UniProtKB-SubCell"/>
</dbReference>
<evidence type="ECO:0000313" key="12">
    <source>
        <dbReference type="Proteomes" id="UP001152795"/>
    </source>
</evidence>
<keyword evidence="4" id="KW-0256">Endoplasmic reticulum</keyword>
<feature type="region of interest" description="Disordered" evidence="9">
    <location>
        <begin position="654"/>
        <end position="729"/>
    </location>
</feature>
<keyword evidence="12" id="KW-1185">Reference proteome</keyword>
<keyword evidence="8 10" id="KW-0472">Membrane</keyword>
<dbReference type="PANTHER" id="PTHR13466:SF0">
    <property type="entry name" value="SMP-LTD DOMAIN-CONTAINING PROTEIN"/>
    <property type="match status" value="1"/>
</dbReference>
<sequence length="861" mass="97441">MISKKSGPPRPPLPTRMKKVEATGQQQDETPKSLGLFSIRYCRDDANESDEEISIVRKENSPDVQSEASGEDKSEDSQNAEKDDATSPSAGTSSILSALNNSLTFLPKSPSLNNGSEALSSEEQTQQDPSENTMGEIVFKTSHFEQESETSPEVYESNGGRLSTSPPVPRRKDNLVVHSAMTLSSLLKKEVEHRTPFGKANGQEGSYAKTKGFLASALVDSSRLLMPIGLGDFNSEVGTPVKQEEPVLTYTEIPLYNMLIVSVVVFLYFMLPSSSFMNGFMFGGILTFFLVFALMWLLTPEMSDEERYKRDVLEHEREMKTLQKTMPSEFLQPWQLNQQHDLEGWFFKTSHYNALEPVDFNDMDQIRPVYVSLSAHTMTFYTPRQDDLPKIKRSSMLAKNDSIKFSESKEYDLRYGGEIELVPETLTLKRLWAKKYPICLKLFEKPTAERTVGDSEGSGDTFVVPSVTEEMYLFSPTGRGKEEWYYRIEKVLKPRTHVNDIESIFNTQASFPHYMGQLIGNDKEPTSQAQLTWVNALLGRLFWDVWKSKYWNDKVKNRIQNKISRMKLPPFIRYLKVTEMKLGHALPTIQRAHNLHQDNRGIWVDLEVDYEGGIMLTIETMVNLEYYLKQLTDQGKSDGDEVILKFSREDSTYSDASSAESDVEEGWDDAPMTFADGRSPSVSSDESASGGENPNSDAETDGERRSMTSSTSPSSEQENQGWAGKVKNPKGKKILNMLEKVAKSKWVQKAAETKVVQRAVEKFSNLPIELGVEVVRLRGTLAANIPPPPSNRLWFGFHSNPLLSLIARPKLGERNVRLTHVTEWIEYKLKQEFKSMFVLPNMEDLTIRIMDSGLEEKFPAS</sequence>
<evidence type="ECO:0000256" key="10">
    <source>
        <dbReference type="SAM" id="Phobius"/>
    </source>
</evidence>
<keyword evidence="2" id="KW-0813">Transport</keyword>
<feature type="region of interest" description="Disordered" evidence="9">
    <location>
        <begin position="107"/>
        <end position="171"/>
    </location>
</feature>
<evidence type="ECO:0000313" key="11">
    <source>
        <dbReference type="EMBL" id="CAB3988133.1"/>
    </source>
</evidence>
<feature type="region of interest" description="Disordered" evidence="9">
    <location>
        <begin position="1"/>
        <end position="94"/>
    </location>
</feature>
<gene>
    <name evidence="11" type="ORF">PACLA_8A038491</name>
</gene>
<keyword evidence="6" id="KW-0445">Lipid transport</keyword>
<dbReference type="PANTHER" id="PTHR13466">
    <property type="entry name" value="TEX2 PROTEIN-RELATED"/>
    <property type="match status" value="1"/>
</dbReference>
<dbReference type="AlphaFoldDB" id="A0A7D9DKU2"/>
<evidence type="ECO:0000256" key="6">
    <source>
        <dbReference type="ARBA" id="ARBA00023055"/>
    </source>
</evidence>
<protein>
    <submittedName>
        <fullName evidence="11">Uncharacterized protein</fullName>
    </submittedName>
</protein>
<dbReference type="Proteomes" id="UP001152795">
    <property type="component" value="Unassembled WGS sequence"/>
</dbReference>
<evidence type="ECO:0000256" key="8">
    <source>
        <dbReference type="ARBA" id="ARBA00023136"/>
    </source>
</evidence>
<dbReference type="GO" id="GO:0006869">
    <property type="term" value="P:lipid transport"/>
    <property type="evidence" value="ECO:0007669"/>
    <property type="project" value="UniProtKB-KW"/>
</dbReference>
<accession>A0A7D9DKU2</accession>
<evidence type="ECO:0000256" key="9">
    <source>
        <dbReference type="SAM" id="MobiDB-lite"/>
    </source>
</evidence>
<dbReference type="GO" id="GO:0008289">
    <property type="term" value="F:lipid binding"/>
    <property type="evidence" value="ECO:0007669"/>
    <property type="project" value="UniProtKB-KW"/>
</dbReference>
<comment type="caution">
    <text evidence="11">The sequence shown here is derived from an EMBL/GenBank/DDBJ whole genome shotgun (WGS) entry which is preliminary data.</text>
</comment>
<proteinExistence type="predicted"/>
<dbReference type="OrthoDB" id="26740at2759"/>
<evidence type="ECO:0000256" key="4">
    <source>
        <dbReference type="ARBA" id="ARBA00022824"/>
    </source>
</evidence>
<keyword evidence="5 10" id="KW-1133">Transmembrane helix</keyword>
<keyword evidence="7" id="KW-0446">Lipid-binding</keyword>
<feature type="compositionally biased region" description="Polar residues" evidence="9">
    <location>
        <begin position="680"/>
        <end position="697"/>
    </location>
</feature>
<dbReference type="EMBL" id="CACRXK020001285">
    <property type="protein sequence ID" value="CAB3988133.1"/>
    <property type="molecule type" value="Genomic_DNA"/>
</dbReference>
<feature type="compositionally biased region" description="Polar residues" evidence="9">
    <location>
        <begin position="107"/>
        <end position="133"/>
    </location>
</feature>
<keyword evidence="3 10" id="KW-0812">Transmembrane</keyword>
<evidence type="ECO:0000256" key="7">
    <source>
        <dbReference type="ARBA" id="ARBA00023121"/>
    </source>
</evidence>
<evidence type="ECO:0000256" key="1">
    <source>
        <dbReference type="ARBA" id="ARBA00004586"/>
    </source>
</evidence>